<comment type="caution">
    <text evidence="1">The sequence shown here is derived from an EMBL/GenBank/DDBJ whole genome shotgun (WGS) entry which is preliminary data.</text>
</comment>
<organism evidence="1 2">
    <name type="scientific">Pseudidiomarina sediminum</name>
    <dbReference type="NCBI Taxonomy" id="431675"/>
    <lineage>
        <taxon>Bacteria</taxon>
        <taxon>Pseudomonadati</taxon>
        <taxon>Pseudomonadota</taxon>
        <taxon>Gammaproteobacteria</taxon>
        <taxon>Alteromonadales</taxon>
        <taxon>Idiomarinaceae</taxon>
        <taxon>Pseudidiomarina</taxon>
    </lineage>
</organism>
<reference evidence="2" key="1">
    <citation type="journal article" date="2018" name="Front. Microbiol.">
        <title>Genome-Based Analysis Reveals the Taxonomy and Diversity of the Family Idiomarinaceae.</title>
        <authorList>
            <person name="Liu Y."/>
            <person name="Lai Q."/>
            <person name="Shao Z."/>
        </authorList>
    </citation>
    <scope>NUCLEOTIDE SEQUENCE [LARGE SCALE GENOMIC DNA]</scope>
    <source>
        <strain evidence="2">c121</strain>
    </source>
</reference>
<name>A0A432Z414_9GAMM</name>
<dbReference type="Proteomes" id="UP000287022">
    <property type="component" value="Unassembled WGS sequence"/>
</dbReference>
<dbReference type="EMBL" id="PIQE01000002">
    <property type="protein sequence ID" value="RUO72627.1"/>
    <property type="molecule type" value="Genomic_DNA"/>
</dbReference>
<keyword evidence="2" id="KW-1185">Reference proteome</keyword>
<sequence length="56" mass="6160">MLGGTPPKGFTWHHEQGAGVMRLVPRSQHTPGSNNWNALHPDGKGGWAIWVKNETD</sequence>
<evidence type="ECO:0000313" key="1">
    <source>
        <dbReference type="EMBL" id="RUO72627.1"/>
    </source>
</evidence>
<dbReference type="InterPro" id="IPR032869">
    <property type="entry name" value="WHH_dom_containing"/>
</dbReference>
<accession>A0A432Z414</accession>
<gene>
    <name evidence="1" type="ORF">CWI80_08760</name>
</gene>
<protein>
    <submittedName>
        <fullName evidence="1">Uncharacterized protein</fullName>
    </submittedName>
</protein>
<dbReference type="AlphaFoldDB" id="A0A432Z414"/>
<dbReference type="RefSeq" id="WP_084616882.1">
    <property type="nucleotide sequence ID" value="NZ_PIQE01000002.1"/>
</dbReference>
<dbReference type="Pfam" id="PF14414">
    <property type="entry name" value="WHH"/>
    <property type="match status" value="1"/>
</dbReference>
<evidence type="ECO:0000313" key="2">
    <source>
        <dbReference type="Proteomes" id="UP000287022"/>
    </source>
</evidence>
<proteinExistence type="predicted"/>